<dbReference type="GO" id="GO:0030313">
    <property type="term" value="C:cell envelope"/>
    <property type="evidence" value="ECO:0007669"/>
    <property type="project" value="UniProtKB-SubCell"/>
</dbReference>
<keyword evidence="4" id="KW-1133">Transmembrane helix</keyword>
<feature type="coiled-coil region" evidence="3">
    <location>
        <begin position="431"/>
        <end position="470"/>
    </location>
</feature>
<name>A0A3B1ALL6_9ZZZZ</name>
<dbReference type="AlphaFoldDB" id="A0A3B1ALL6"/>
<dbReference type="InterPro" id="IPR058647">
    <property type="entry name" value="BSH_CzcB-like"/>
</dbReference>
<evidence type="ECO:0000256" key="4">
    <source>
        <dbReference type="SAM" id="Phobius"/>
    </source>
</evidence>
<feature type="transmembrane region" description="Helical" evidence="4">
    <location>
        <begin position="348"/>
        <end position="367"/>
    </location>
</feature>
<dbReference type="Pfam" id="PF25973">
    <property type="entry name" value="BSH_CzcB"/>
    <property type="match status" value="1"/>
</dbReference>
<evidence type="ECO:0000256" key="3">
    <source>
        <dbReference type="SAM" id="Coils"/>
    </source>
</evidence>
<dbReference type="Gene3D" id="2.40.50.100">
    <property type="match status" value="1"/>
</dbReference>
<dbReference type="PANTHER" id="PTHR32347">
    <property type="entry name" value="EFFLUX SYSTEM COMPONENT YKNX-RELATED"/>
    <property type="match status" value="1"/>
</dbReference>
<dbReference type="PANTHER" id="PTHR32347:SF23">
    <property type="entry name" value="BLL5650 PROTEIN"/>
    <property type="match status" value="1"/>
</dbReference>
<dbReference type="Gene3D" id="3.30.450.40">
    <property type="match status" value="1"/>
</dbReference>
<evidence type="ECO:0000256" key="1">
    <source>
        <dbReference type="ARBA" id="ARBA00004196"/>
    </source>
</evidence>
<evidence type="ECO:0000259" key="5">
    <source>
        <dbReference type="Pfam" id="PF01590"/>
    </source>
</evidence>
<dbReference type="InterPro" id="IPR029016">
    <property type="entry name" value="GAF-like_dom_sf"/>
</dbReference>
<accession>A0A3B1ALL6</accession>
<sequence>MMNRSTKTQDIENQQELWAVFETAADSSVHAQAWLALQCSKMGAVSLAVLVLEDEDEDGYSPCALYPDGARDSQRLADLIDRSLQQKKPLWLKMEAVTPAAVSSLPVYALSYPLKVNEKIIGVVAVELPIRHESELAEAMQQLRWGMGWLQLDFWRRQAVADEKIISRLQPAVDLLARVLSETQFDVAALALVNEMAALFDCERVSIGFVDADQIQLVALSHSARFAQKMNLTRLLISAMDETLDQVSIIHWPQKSVQGLITRDHERLAAEEGSGTILSLPLTNNRQCYAVLMLERASAQIFSSKEIETAKGIACLAGAALDDKRRLELPLVKFVRQRVHKRQQSQEWGAYGLLGLVLFVIAFFSFVQGDYLLNADSVLEGAVQRVIAAPFTGFIEQAPARAGDVVKQGALLAQLDDRDLRLERIKWLSEQARLQKQSQDARARRQRAEVTILESQIAQSRAELQLVENRLTRTYLGAPFDGLIVSGDLSQRLGGAVQQGEVLFELAPLEAYRLILQVDESRITDVKSGQQGQLVLTALPDQSFPFVIEKITPVASAADGANRFRVEATLGEVAAEFRPGMEGIAKIQVDQRLLISIWSRNLREWLALQYWYWLG</sequence>
<keyword evidence="2 3" id="KW-0175">Coiled coil</keyword>
<dbReference type="Pfam" id="PF01590">
    <property type="entry name" value="GAF"/>
    <property type="match status" value="1"/>
</dbReference>
<dbReference type="InterPro" id="IPR003018">
    <property type="entry name" value="GAF"/>
</dbReference>
<reference evidence="7" key="1">
    <citation type="submission" date="2018-06" db="EMBL/GenBank/DDBJ databases">
        <authorList>
            <person name="Zhirakovskaya E."/>
        </authorList>
    </citation>
    <scope>NUCLEOTIDE SEQUENCE</scope>
</reference>
<keyword evidence="4" id="KW-0812">Transmembrane</keyword>
<feature type="domain" description="GAF" evidence="5">
    <location>
        <begin position="191"/>
        <end position="321"/>
    </location>
</feature>
<evidence type="ECO:0000313" key="7">
    <source>
        <dbReference type="EMBL" id="VAX06789.1"/>
    </source>
</evidence>
<evidence type="ECO:0000259" key="6">
    <source>
        <dbReference type="Pfam" id="PF25973"/>
    </source>
</evidence>
<gene>
    <name evidence="7" type="ORF">MNBD_GAMMA25-1439</name>
</gene>
<comment type="subcellular location">
    <subcellularLocation>
        <location evidence="1">Cell envelope</location>
    </subcellularLocation>
</comment>
<feature type="domain" description="CzcB-like barrel-sandwich hybrid" evidence="6">
    <location>
        <begin position="386"/>
        <end position="507"/>
    </location>
</feature>
<organism evidence="7">
    <name type="scientific">hydrothermal vent metagenome</name>
    <dbReference type="NCBI Taxonomy" id="652676"/>
    <lineage>
        <taxon>unclassified sequences</taxon>
        <taxon>metagenomes</taxon>
        <taxon>ecological metagenomes</taxon>
    </lineage>
</organism>
<evidence type="ECO:0000256" key="2">
    <source>
        <dbReference type="ARBA" id="ARBA00023054"/>
    </source>
</evidence>
<dbReference type="SUPFAM" id="SSF55781">
    <property type="entry name" value="GAF domain-like"/>
    <property type="match status" value="1"/>
</dbReference>
<dbReference type="EMBL" id="UOFY01000010">
    <property type="protein sequence ID" value="VAX06789.1"/>
    <property type="molecule type" value="Genomic_DNA"/>
</dbReference>
<dbReference type="InterPro" id="IPR050465">
    <property type="entry name" value="UPF0194_transport"/>
</dbReference>
<protein>
    <submittedName>
        <fullName evidence="7">GAF domain protein</fullName>
    </submittedName>
</protein>
<keyword evidence="4" id="KW-0472">Membrane</keyword>
<proteinExistence type="predicted"/>
<dbReference type="SUPFAM" id="SSF111369">
    <property type="entry name" value="HlyD-like secretion proteins"/>
    <property type="match status" value="1"/>
</dbReference>
<dbReference type="Gene3D" id="2.40.30.170">
    <property type="match status" value="1"/>
</dbReference>